<evidence type="ECO:0000256" key="6">
    <source>
        <dbReference type="ARBA" id="ARBA00023004"/>
    </source>
</evidence>
<sequence>MSKFHTTFSRREFMKGLGLAGAGLGAAAAVAPAFHDIDELTATANPQRHPWYVKERELEDPTVEIDWNVFQRVDRTRKVLGVTFPVTATVAAHADINPKVAKTVKMKAEGWDIQYMKNLYPSYKGPTIRDYALTGATAASGGIGHPFTPTPNFLGVTTSVTIPTPESRNMTKWQGTPEENFLTLQNALRMYGASEVGVVELTEKTKRLIYLNNTSGKPYNFKDVDVAEDTKSEFAIPNKAKYVVTFSTLEASQTRCAPAPNWNGYDLYYRVINLAHYFIGALGYQHLEIAGASASDSFSAFSGLGEHSRASMVATHYRYGNMQRGMHRMITDMPLAPTKPFDAGIARFCVNCATCATMCPYESMPLGDKRWDHEDPEEEAAKNYTPGYKGWRLYNFRCPRCKNCHTTCPFNSFTNASVHDLVRITSTITPMFNGFFADMHEQFGFGTRHPEEFWDNPANTGVVDVELLKHR</sequence>
<dbReference type="InterPro" id="IPR019546">
    <property type="entry name" value="TAT_signal_bac_arc"/>
</dbReference>
<evidence type="ECO:0000256" key="9">
    <source>
        <dbReference type="ARBA" id="ARBA00029374"/>
    </source>
</evidence>
<dbReference type="InterPro" id="IPR006311">
    <property type="entry name" value="TAT_signal"/>
</dbReference>
<evidence type="ECO:0000256" key="3">
    <source>
        <dbReference type="ARBA" id="ARBA00022485"/>
    </source>
</evidence>
<dbReference type="PROSITE" id="PS00198">
    <property type="entry name" value="4FE4S_FER_1"/>
    <property type="match status" value="2"/>
</dbReference>
<dbReference type="GO" id="GO:0046872">
    <property type="term" value="F:metal ion binding"/>
    <property type="evidence" value="ECO:0007669"/>
    <property type="project" value="UniProtKB-KW"/>
</dbReference>
<dbReference type="Proteomes" id="UP000053947">
    <property type="component" value="Unassembled WGS sequence"/>
</dbReference>
<dbReference type="RefSeq" id="WP_058439296.1">
    <property type="nucleotide sequence ID" value="NZ_KQ758903.1"/>
</dbReference>
<keyword evidence="2" id="KW-1003">Cell membrane</keyword>
<evidence type="ECO:0000313" key="12">
    <source>
        <dbReference type="Proteomes" id="UP000053947"/>
    </source>
</evidence>
<dbReference type="AlphaFoldDB" id="A0A0W0GI93"/>
<keyword evidence="6" id="KW-0408">Iron</keyword>
<comment type="subcellular location">
    <subcellularLocation>
        <location evidence="1">Cell membrane</location>
    </subcellularLocation>
</comment>
<evidence type="ECO:0000313" key="11">
    <source>
        <dbReference type="EMBL" id="KTB48285.1"/>
    </source>
</evidence>
<accession>A0A0W0GI93</accession>
<dbReference type="Pfam" id="PF13486">
    <property type="entry name" value="Dehalogenase"/>
    <property type="match status" value="1"/>
</dbReference>
<evidence type="ECO:0000256" key="4">
    <source>
        <dbReference type="ARBA" id="ARBA00022723"/>
    </source>
</evidence>
<dbReference type="OrthoDB" id="9794954at2"/>
<keyword evidence="8" id="KW-0472">Membrane</keyword>
<dbReference type="SUPFAM" id="SSF54862">
    <property type="entry name" value="4Fe-4S ferredoxins"/>
    <property type="match status" value="1"/>
</dbReference>
<keyword evidence="3" id="KW-0004">4Fe-4S</keyword>
<dbReference type="InterPro" id="IPR028894">
    <property type="entry name" value="RDH_dom"/>
</dbReference>
<dbReference type="GO" id="GO:0051539">
    <property type="term" value="F:4 iron, 4 sulfur cluster binding"/>
    <property type="evidence" value="ECO:0007669"/>
    <property type="project" value="UniProtKB-KW"/>
</dbReference>
<evidence type="ECO:0000259" key="10">
    <source>
        <dbReference type="PROSITE" id="PS51379"/>
    </source>
</evidence>
<keyword evidence="4" id="KW-0479">Metal-binding</keyword>
<dbReference type="InterPro" id="IPR017896">
    <property type="entry name" value="4Fe4S_Fe-S-bd"/>
</dbReference>
<dbReference type="GO" id="GO:0005886">
    <property type="term" value="C:plasma membrane"/>
    <property type="evidence" value="ECO:0007669"/>
    <property type="project" value="UniProtKB-SubCell"/>
</dbReference>
<dbReference type="EMBL" id="LFDV01000002">
    <property type="protein sequence ID" value="KTB48285.1"/>
    <property type="molecule type" value="Genomic_DNA"/>
</dbReference>
<dbReference type="Gene3D" id="3.30.70.3270">
    <property type="match status" value="1"/>
</dbReference>
<dbReference type="InterPro" id="IPR012832">
    <property type="entry name" value="RDH"/>
</dbReference>
<dbReference type="NCBIfam" id="TIGR02486">
    <property type="entry name" value="RDH"/>
    <property type="match status" value="1"/>
</dbReference>
<keyword evidence="7" id="KW-0411">Iron-sulfur</keyword>
<evidence type="ECO:0000256" key="5">
    <source>
        <dbReference type="ARBA" id="ARBA00022729"/>
    </source>
</evidence>
<keyword evidence="12" id="KW-1185">Reference proteome</keyword>
<dbReference type="PROSITE" id="PS51318">
    <property type="entry name" value="TAT"/>
    <property type="match status" value="1"/>
</dbReference>
<evidence type="ECO:0000256" key="8">
    <source>
        <dbReference type="ARBA" id="ARBA00023136"/>
    </source>
</evidence>
<evidence type="ECO:0000256" key="1">
    <source>
        <dbReference type="ARBA" id="ARBA00004236"/>
    </source>
</evidence>
<dbReference type="NCBIfam" id="TIGR01409">
    <property type="entry name" value="TAT_signal_seq"/>
    <property type="match status" value="1"/>
</dbReference>
<dbReference type="InterPro" id="IPR017900">
    <property type="entry name" value="4Fe4S_Fe_S_CS"/>
</dbReference>
<dbReference type="PATRIC" id="fig|1217799.6.peg.1164"/>
<comment type="cofactor">
    <cofactor evidence="9">
        <name>corrinoid</name>
        <dbReference type="ChEBI" id="CHEBI:33913"/>
    </cofactor>
</comment>
<protein>
    <submittedName>
        <fullName evidence="11">Reductive dehalogenase</fullName>
    </submittedName>
</protein>
<reference evidence="11 12" key="1">
    <citation type="submission" date="2015-06" db="EMBL/GenBank/DDBJ databases">
        <title>Genome sequence of the organohalide-respiring Dehalogenimonas alkenigignens type strain (IP3-3T).</title>
        <authorList>
            <person name="Key T.A."/>
            <person name="Richmond D.P."/>
            <person name="Bowman K.S."/>
            <person name="Cho Y.-J."/>
            <person name="Chun J."/>
            <person name="da Costa M.S."/>
            <person name="Rainey F.A."/>
            <person name="Moe W.M."/>
        </authorList>
    </citation>
    <scope>NUCLEOTIDE SEQUENCE [LARGE SCALE GENOMIC DNA]</scope>
    <source>
        <strain evidence="11 12">IP3-3</strain>
    </source>
</reference>
<proteinExistence type="predicted"/>
<name>A0A0W0GI93_9CHLR</name>
<evidence type="ECO:0000256" key="2">
    <source>
        <dbReference type="ARBA" id="ARBA00022475"/>
    </source>
</evidence>
<comment type="caution">
    <text evidence="11">The sequence shown here is derived from an EMBL/GenBank/DDBJ whole genome shotgun (WGS) entry which is preliminary data.</text>
</comment>
<dbReference type="PROSITE" id="PS51379">
    <property type="entry name" value="4FE4S_FER_2"/>
    <property type="match status" value="1"/>
</dbReference>
<dbReference type="STRING" id="1217799.DEALK_11300"/>
<organism evidence="11 12">
    <name type="scientific">Dehalogenimonas alkenigignens</name>
    <dbReference type="NCBI Taxonomy" id="1217799"/>
    <lineage>
        <taxon>Bacteria</taxon>
        <taxon>Bacillati</taxon>
        <taxon>Chloroflexota</taxon>
        <taxon>Dehalococcoidia</taxon>
        <taxon>Dehalococcoidales</taxon>
        <taxon>Dehalococcoidaceae</taxon>
        <taxon>Dehalogenimonas</taxon>
    </lineage>
</organism>
<evidence type="ECO:0000256" key="7">
    <source>
        <dbReference type="ARBA" id="ARBA00023014"/>
    </source>
</evidence>
<keyword evidence="5" id="KW-0732">Signal</keyword>
<feature type="domain" description="4Fe-4S ferredoxin-type" evidence="10">
    <location>
        <begin position="337"/>
        <end position="369"/>
    </location>
</feature>
<gene>
    <name evidence="11" type="ORF">DEALK_11300</name>
</gene>